<dbReference type="EMBL" id="BPLR01001863">
    <property type="protein sequence ID" value="GIX67253.1"/>
    <property type="molecule type" value="Genomic_DNA"/>
</dbReference>
<proteinExistence type="predicted"/>
<sequence>MSKSPFDTNSIAKDIAALHNHVPPRVNHRSEPLAIMIIIWPYCMMSHPHNYHDSLINYSPGHCGKIKRRGMHLPETDDNQFRRCAIWNVTAFSGPGNKKVVNNSRWSDGPLQLSLRNATPRVA</sequence>
<organism evidence="1 2">
    <name type="scientific">Caerostris extrusa</name>
    <name type="common">Bark spider</name>
    <name type="synonym">Caerostris bankana</name>
    <dbReference type="NCBI Taxonomy" id="172846"/>
    <lineage>
        <taxon>Eukaryota</taxon>
        <taxon>Metazoa</taxon>
        <taxon>Ecdysozoa</taxon>
        <taxon>Arthropoda</taxon>
        <taxon>Chelicerata</taxon>
        <taxon>Arachnida</taxon>
        <taxon>Araneae</taxon>
        <taxon>Araneomorphae</taxon>
        <taxon>Entelegynae</taxon>
        <taxon>Araneoidea</taxon>
        <taxon>Araneidae</taxon>
        <taxon>Caerostris</taxon>
    </lineage>
</organism>
<gene>
    <name evidence="1" type="ORF">CEXT_382841</name>
</gene>
<accession>A0AAV4M4M1</accession>
<name>A0AAV4M4M1_CAEEX</name>
<dbReference type="AlphaFoldDB" id="A0AAV4M4M1"/>
<evidence type="ECO:0000313" key="1">
    <source>
        <dbReference type="EMBL" id="GIX67253.1"/>
    </source>
</evidence>
<protein>
    <submittedName>
        <fullName evidence="1">Uncharacterized protein</fullName>
    </submittedName>
</protein>
<keyword evidence="2" id="KW-1185">Reference proteome</keyword>
<comment type="caution">
    <text evidence="1">The sequence shown here is derived from an EMBL/GenBank/DDBJ whole genome shotgun (WGS) entry which is preliminary data.</text>
</comment>
<evidence type="ECO:0000313" key="2">
    <source>
        <dbReference type="Proteomes" id="UP001054945"/>
    </source>
</evidence>
<reference evidence="1 2" key="1">
    <citation type="submission" date="2021-06" db="EMBL/GenBank/DDBJ databases">
        <title>Caerostris extrusa draft genome.</title>
        <authorList>
            <person name="Kono N."/>
            <person name="Arakawa K."/>
        </authorList>
    </citation>
    <scope>NUCLEOTIDE SEQUENCE [LARGE SCALE GENOMIC DNA]</scope>
</reference>
<dbReference type="Proteomes" id="UP001054945">
    <property type="component" value="Unassembled WGS sequence"/>
</dbReference>